<feature type="compositionally biased region" description="Basic and acidic residues" evidence="6">
    <location>
        <begin position="19"/>
        <end position="38"/>
    </location>
</feature>
<dbReference type="InterPro" id="IPR013087">
    <property type="entry name" value="Znf_C2H2_type"/>
</dbReference>
<keyword evidence="9" id="KW-1185">Reference proteome</keyword>
<sequence>MADAEGVSTERASAAAAAAKKDTDDKDASGKKTAKKSEGGGGDEDVEDPDGGVAVTVLDIPENNKGDRTQSKEKKSAEANKDAEESMEPDEAGETETKKDSFAASGSKANTKPNSEPEAGGTNDTSKDKPSVKEDSASSETKVTDESLSDKKATTTAVFDSKTEKTAVVVALTSKEGGLEDKLPAIAGPKVDESKKTPEPPPDDEDTIDNGQEEKEEHKDLSGTKKLAGEPMEIDSEAALATTTNFEEPQSAINHENEVEEEVNKQRQVSTAATASSERNEVDSNKTRMKMADDREDKATVKEEQASKTVDVKTEDENKEAVVIKDEMTTKREESKAAAKDNEAKQSTDSPSGSPRSSRRSSGATPSKAATPPSDSGTGSSEHRKMRGRLQKELRKLGVDVDLKDEDTGEEDDKSAVRSSRRSAARLAARKITNTVVKSNLSVETLAAMAASDGEDYSGDGISSKIAQRKASPTKRPRLTYCTTPKALIDNDLMMECAEEALTPCQIDAFRTAVHSYNSITNQIHQLSKRKLQLAFDNRPLTTAEYESIMNRKNNTNITANNTNSAGASRLSAAQHDGSGGVVRRQDDEHYRLETVTSKVCRGAWNYVTVLPLGSEQLRPSIVMTQSAPFSELEDEGEAEMTQLEEEFAIHQLDTDPVPFMVKHRFLTPRGGARSRHYACECNADAEATKADGALDGYVWRCKKCEHTWNVLRPEQTLLSWYAKVPLYTFLNVIKSWVLAHSCEEAAQLTGVDTFIVRSIWRSIQELCHKDVVKRVLPLGTGGEIVEVSAAHMDPFVVLAAIDRKTNTFRAKVFPAVTTSEVDLARAACAWIARDGLITTRSPVMRSALIAEQASLRAPPVLTETPTLDNLLLIHLSDHFGNFRLESAHKPILEGFLYEIEWRRAFGRFGPRECFWRMIAQLLPTSRQGVSFLLQVASQFVTPGGQIPLGVRLPLSERRDSDDDVTVVGEEEEETVILENYYYARRDGERHVPKHKKYIADGEMFFRCPVCKKVAKNNISIMKHISMHLESNREFNPDIGHLSICRYCFRDLETPYHCQIHVQQVHLVSLEAERLCCKICSLAFSDEAQLVYHMKSTHCARDMPFVCKICHFRSSFKHHVIDHFRERHSGCNALQCPFCLDLYYCQARQVVTGVQGTTKFYSHLFKHMNNTPRTCSQCSLPFIKQKDLRAHREECHGKGLAGKGKVNGCGWSSEKPVLVHQPRKKPHLPPAKEGESIEIADDEKPDAPVNWLVPSLRLPEDVEDFDCRECQRPITEDHFVRVLRCTECHFFTCCQSSFTGHMLKMHAQRGRPVPKFIVSTPLLDNKHAPEKFIGRCKKCDEKFEDGNSLVKHLVLECGVEEGASIELGKRKAAVKQIQQVQATSGATSAKRKRGADFEPEPAQPSGSGFTSNAGSGKKFEDVVGEPFTEVFNTSSSNSVGSTPVKTSVPKQAKGNKANVNPELERFLSQLGLRSSESCSDFKVSLTGPKCVKQQWINMGLVQQEIESSSESEDENEDPTKKEKREKARKERAHGLLPPKAKPAPSGGLAKDAKNGKDSVDDLGAADSPPSSSSSSDTSVTDVDLD</sequence>
<dbReference type="OrthoDB" id="6437634at2759"/>
<dbReference type="EnsemblMetazoa" id="XM_022796937">
    <property type="protein sequence ID" value="XP_022652672"/>
    <property type="gene ID" value="LOC111246773"/>
</dbReference>
<dbReference type="RefSeq" id="XP_022652672.1">
    <property type="nucleotide sequence ID" value="XM_022796937.1"/>
</dbReference>
<feature type="compositionally biased region" description="Basic and acidic residues" evidence="6">
    <location>
        <begin position="390"/>
        <end position="402"/>
    </location>
</feature>
<dbReference type="GO" id="GO:0003677">
    <property type="term" value="F:DNA binding"/>
    <property type="evidence" value="ECO:0007669"/>
    <property type="project" value="UniProtKB-KW"/>
</dbReference>
<evidence type="ECO:0000256" key="2">
    <source>
        <dbReference type="ARBA" id="ARBA00022737"/>
    </source>
</evidence>
<feature type="region of interest" description="Disordered" evidence="6">
    <location>
        <begin position="1"/>
        <end position="231"/>
    </location>
</feature>
<evidence type="ECO:0000259" key="7">
    <source>
        <dbReference type="PROSITE" id="PS50157"/>
    </source>
</evidence>
<name>A0A7M7JIZ2_VARDE</name>
<dbReference type="Gene3D" id="3.30.160.60">
    <property type="entry name" value="Classic Zinc Finger"/>
    <property type="match status" value="1"/>
</dbReference>
<feature type="region of interest" description="Disordered" evidence="6">
    <location>
        <begin position="1431"/>
        <end position="1459"/>
    </location>
</feature>
<dbReference type="GeneID" id="111246773"/>
<evidence type="ECO:0000256" key="4">
    <source>
        <dbReference type="ARBA" id="ARBA00022833"/>
    </source>
</evidence>
<dbReference type="InterPro" id="IPR057618">
    <property type="entry name" value="Znf_POGZ/Z280C-D-like"/>
</dbReference>
<feature type="compositionally biased region" description="Basic and acidic residues" evidence="6">
    <location>
        <begin position="278"/>
        <end position="346"/>
    </location>
</feature>
<feature type="compositionally biased region" description="Acidic residues" evidence="6">
    <location>
        <begin position="403"/>
        <end position="413"/>
    </location>
</feature>
<feature type="compositionally biased region" description="Polar residues" evidence="6">
    <location>
        <begin position="1404"/>
        <end position="1414"/>
    </location>
</feature>
<dbReference type="GO" id="GO:0008270">
    <property type="term" value="F:zinc ion binding"/>
    <property type="evidence" value="ECO:0007669"/>
    <property type="project" value="UniProtKB-KW"/>
</dbReference>
<feature type="compositionally biased region" description="Acidic residues" evidence="6">
    <location>
        <begin position="85"/>
        <end position="94"/>
    </location>
</feature>
<keyword evidence="2" id="KW-0677">Repeat</keyword>
<feature type="region of interest" description="Disordered" evidence="6">
    <location>
        <begin position="1380"/>
        <end position="1415"/>
    </location>
</feature>
<feature type="compositionally biased region" description="Acidic residues" evidence="6">
    <location>
        <begin position="1507"/>
        <end position="1516"/>
    </location>
</feature>
<feature type="compositionally biased region" description="Basic and acidic residues" evidence="6">
    <location>
        <begin position="212"/>
        <end position="223"/>
    </location>
</feature>
<evidence type="ECO:0000313" key="9">
    <source>
        <dbReference type="Proteomes" id="UP000594260"/>
    </source>
</evidence>
<evidence type="ECO:0000256" key="3">
    <source>
        <dbReference type="ARBA" id="ARBA00022771"/>
    </source>
</evidence>
<keyword evidence="1" id="KW-0479">Metal-binding</keyword>
<feature type="compositionally biased region" description="Polar residues" evidence="6">
    <location>
        <begin position="266"/>
        <end position="277"/>
    </location>
</feature>
<protein>
    <recommendedName>
        <fullName evidence="7">C2H2-type domain-containing protein</fullName>
    </recommendedName>
</protein>
<dbReference type="EnsemblMetazoa" id="XM_022796936">
    <property type="protein sequence ID" value="XP_022652671"/>
    <property type="gene ID" value="LOC111246773"/>
</dbReference>
<feature type="compositionally biased region" description="Basic and acidic residues" evidence="6">
    <location>
        <begin position="62"/>
        <end position="84"/>
    </location>
</feature>
<feature type="compositionally biased region" description="Basic and acidic residues" evidence="6">
    <location>
        <begin position="1517"/>
        <end position="1528"/>
    </location>
</feature>
<evidence type="ECO:0000256" key="1">
    <source>
        <dbReference type="ARBA" id="ARBA00022723"/>
    </source>
</evidence>
<feature type="compositionally biased region" description="Acidic residues" evidence="6">
    <location>
        <begin position="41"/>
        <end position="50"/>
    </location>
</feature>
<dbReference type="SMART" id="SM00355">
    <property type="entry name" value="ZnF_C2H2"/>
    <property type="match status" value="7"/>
</dbReference>
<proteinExistence type="predicted"/>
<feature type="region of interest" description="Disordered" evidence="6">
    <location>
        <begin position="1503"/>
        <end position="1585"/>
    </location>
</feature>
<feature type="region of interest" description="Disordered" evidence="6">
    <location>
        <begin position="1220"/>
        <end position="1240"/>
    </location>
</feature>
<dbReference type="InParanoid" id="A0A7M7JIZ2"/>
<feature type="compositionally biased region" description="Basic and acidic residues" evidence="6">
    <location>
        <begin position="125"/>
        <end position="153"/>
    </location>
</feature>
<dbReference type="Proteomes" id="UP000594260">
    <property type="component" value="Unplaced"/>
</dbReference>
<dbReference type="RefSeq" id="XP_022652671.1">
    <property type="nucleotide sequence ID" value="XM_022796936.1"/>
</dbReference>
<reference evidence="8" key="1">
    <citation type="submission" date="2021-01" db="UniProtKB">
        <authorList>
            <consortium name="EnsemblMetazoa"/>
        </authorList>
    </citation>
    <scope>IDENTIFICATION</scope>
</reference>
<organism evidence="8 9">
    <name type="scientific">Varroa destructor</name>
    <name type="common">Honeybee mite</name>
    <dbReference type="NCBI Taxonomy" id="109461"/>
    <lineage>
        <taxon>Eukaryota</taxon>
        <taxon>Metazoa</taxon>
        <taxon>Ecdysozoa</taxon>
        <taxon>Arthropoda</taxon>
        <taxon>Chelicerata</taxon>
        <taxon>Arachnida</taxon>
        <taxon>Acari</taxon>
        <taxon>Parasitiformes</taxon>
        <taxon>Mesostigmata</taxon>
        <taxon>Gamasina</taxon>
        <taxon>Dermanyssoidea</taxon>
        <taxon>Varroidae</taxon>
        <taxon>Varroa</taxon>
    </lineage>
</organism>
<keyword evidence="3 5" id="KW-0863">Zinc-finger</keyword>
<dbReference type="KEGG" id="vde:111246773"/>
<feature type="compositionally biased region" description="Low complexity" evidence="6">
    <location>
        <begin position="347"/>
        <end position="367"/>
    </location>
</feature>
<feature type="compositionally biased region" description="Polar residues" evidence="6">
    <location>
        <begin position="1431"/>
        <end position="1449"/>
    </location>
</feature>
<feature type="compositionally biased region" description="Basic and acidic residues" evidence="6">
    <location>
        <begin position="1550"/>
        <end position="1559"/>
    </location>
</feature>
<keyword evidence="4" id="KW-0862">Zinc</keyword>
<dbReference type="PANTHER" id="PTHR24379:SF121">
    <property type="entry name" value="C2H2-TYPE DOMAIN-CONTAINING PROTEIN"/>
    <property type="match status" value="1"/>
</dbReference>
<feature type="domain" description="C2H2-type" evidence="7">
    <location>
        <begin position="1075"/>
        <end position="1103"/>
    </location>
</feature>
<evidence type="ECO:0000313" key="8">
    <source>
        <dbReference type="EnsemblMetazoa" id="XP_022652672"/>
    </source>
</evidence>
<dbReference type="PANTHER" id="PTHR24379">
    <property type="entry name" value="KRAB AND ZINC FINGER DOMAIN-CONTAINING"/>
    <property type="match status" value="1"/>
</dbReference>
<accession>A0A7M7JIZ2</accession>
<dbReference type="PROSITE" id="PS00028">
    <property type="entry name" value="ZINC_FINGER_C2H2_1"/>
    <property type="match status" value="2"/>
</dbReference>
<evidence type="ECO:0000256" key="6">
    <source>
        <dbReference type="SAM" id="MobiDB-lite"/>
    </source>
</evidence>
<dbReference type="Pfam" id="PF25429">
    <property type="entry name" value="zf-POGZ"/>
    <property type="match status" value="1"/>
</dbReference>
<dbReference type="PROSITE" id="PS50157">
    <property type="entry name" value="ZINC_FINGER_C2H2_2"/>
    <property type="match status" value="1"/>
</dbReference>
<evidence type="ECO:0000256" key="5">
    <source>
        <dbReference type="PROSITE-ProRule" id="PRU00042"/>
    </source>
</evidence>
<feature type="region of interest" description="Disordered" evidence="6">
    <location>
        <begin position="249"/>
        <end position="423"/>
    </location>
</feature>
<feature type="compositionally biased region" description="Low complexity" evidence="6">
    <location>
        <begin position="1561"/>
        <end position="1585"/>
    </location>
</feature>